<evidence type="ECO:0000313" key="4">
    <source>
        <dbReference type="Proteomes" id="UP001163719"/>
    </source>
</evidence>
<dbReference type="PANTHER" id="PTHR10488:SF1">
    <property type="entry name" value="GLYCINE AMIDINOTRANSFERASE, MITOCHONDRIAL"/>
    <property type="match status" value="1"/>
</dbReference>
<protein>
    <recommendedName>
        <fullName evidence="5">N-Dimethylarginine dimethylaminohydrolase</fullName>
    </recommendedName>
</protein>
<organism evidence="3 4">
    <name type="scientific">Chryseobacterium oryctis</name>
    <dbReference type="NCBI Taxonomy" id="2952618"/>
    <lineage>
        <taxon>Bacteria</taxon>
        <taxon>Pseudomonadati</taxon>
        <taxon>Bacteroidota</taxon>
        <taxon>Flavobacteriia</taxon>
        <taxon>Flavobacteriales</taxon>
        <taxon>Weeksellaceae</taxon>
        <taxon>Chryseobacterium group</taxon>
        <taxon>Chryseobacterium</taxon>
    </lineage>
</organism>
<dbReference type="EMBL" id="JAPDHV010000006">
    <property type="protein sequence ID" value="MCW3162281.1"/>
    <property type="molecule type" value="Genomic_DNA"/>
</dbReference>
<dbReference type="InterPro" id="IPR033195">
    <property type="entry name" value="AmidinoTrfase"/>
</dbReference>
<dbReference type="SUPFAM" id="SSF55909">
    <property type="entry name" value="Pentein"/>
    <property type="match status" value="1"/>
</dbReference>
<proteinExistence type="inferred from homology"/>
<comment type="caution">
    <text evidence="3">The sequence shown here is derived from an EMBL/GenBank/DDBJ whole genome shotgun (WGS) entry which is preliminary data.</text>
</comment>
<evidence type="ECO:0000256" key="2">
    <source>
        <dbReference type="ARBA" id="ARBA00022679"/>
    </source>
</evidence>
<keyword evidence="4" id="KW-1185">Reference proteome</keyword>
<reference evidence="3" key="1">
    <citation type="submission" date="2022-10" db="EMBL/GenBank/DDBJ databases">
        <title>Chryseobacterium babae sp. nov. isolated from the gut of the beetle Oryctes rhinoceros, and Chryseobacterium kimseyorum sp. nov., isolated from a stick insect rearing cage.</title>
        <authorList>
            <person name="Shelomi M."/>
            <person name="Han C.-J."/>
            <person name="Chen W.-M."/>
            <person name="Chen H.-K."/>
            <person name="Liaw S.-J."/>
            <person name="Muhle E."/>
            <person name="Clermont D."/>
        </authorList>
    </citation>
    <scope>NUCLEOTIDE SEQUENCE</scope>
    <source>
        <strain evidence="3">WLa1L2M3</strain>
    </source>
</reference>
<dbReference type="PANTHER" id="PTHR10488">
    <property type="entry name" value="GLYCINE AMIDINOTRANSFERASE, MITOCHONDRIAL"/>
    <property type="match status" value="1"/>
</dbReference>
<evidence type="ECO:0000313" key="3">
    <source>
        <dbReference type="EMBL" id="MCW3162281.1"/>
    </source>
</evidence>
<dbReference type="RefSeq" id="WP_264744200.1">
    <property type="nucleotide sequence ID" value="NZ_JAPDHV010000006.1"/>
</dbReference>
<sequence>MIFVESEFAPLKKVVLAQSEFGYPKELREDDLRFLDKSLIEESMGKENLGKDFSEAFPILQKQWEQERANLKSVLEKYNVEVLRPRKLTAIEKEVTGSKGYSNFFARDPFFTIGNFVIEGSLRFLHRRGEVFPLRNLLNENVYPEDCWYVAVPQPEVAELTSKDLGNGPFLEGGDVLVLGNKIFVGNSGLASNNLGISWLSKLLKPQGYTVESVRLHPNILHLDCALGLVKEGLMVVCEEAFLDGIPETFKNWKKIKVSFEEATKLATNGLPVSPQVYITDPTFEHIGKEIEKEGVTVEYVDFSISRSFGGAFRCSTQALLRKS</sequence>
<dbReference type="Proteomes" id="UP001163719">
    <property type="component" value="Unassembled WGS sequence"/>
</dbReference>
<evidence type="ECO:0008006" key="5">
    <source>
        <dbReference type="Google" id="ProtNLM"/>
    </source>
</evidence>
<keyword evidence="2" id="KW-0808">Transferase</keyword>
<evidence type="ECO:0000256" key="1">
    <source>
        <dbReference type="ARBA" id="ARBA00006943"/>
    </source>
</evidence>
<name>A0ABT3HR64_9FLAO</name>
<comment type="similarity">
    <text evidence="1">Belongs to the amidinotransferase family.</text>
</comment>
<gene>
    <name evidence="3" type="ORF">OH806_13495</name>
</gene>
<dbReference type="Gene3D" id="3.75.10.10">
    <property type="entry name" value="L-arginine/glycine Amidinotransferase, Chain A"/>
    <property type="match status" value="1"/>
</dbReference>
<accession>A0ABT3HR64</accession>